<proteinExistence type="predicted"/>
<dbReference type="EMBL" id="AMGV01000001">
    <property type="protein sequence ID" value="KEF63593.1"/>
    <property type="molecule type" value="Genomic_DNA"/>
</dbReference>
<feature type="transmembrane region" description="Helical" evidence="2">
    <location>
        <begin position="171"/>
        <end position="190"/>
    </location>
</feature>
<dbReference type="AlphaFoldDB" id="A0A072PW45"/>
<evidence type="ECO:0000256" key="2">
    <source>
        <dbReference type="SAM" id="Phobius"/>
    </source>
</evidence>
<dbReference type="Proteomes" id="UP000027920">
    <property type="component" value="Unassembled WGS sequence"/>
</dbReference>
<dbReference type="PANTHER" id="PTHR37488">
    <property type="entry name" value="DUF1275 DOMAIN-CONTAINING PROTEIN"/>
    <property type="match status" value="1"/>
</dbReference>
<gene>
    <name evidence="3" type="ORF">A1O9_01571</name>
</gene>
<evidence type="ECO:0008006" key="5">
    <source>
        <dbReference type="Google" id="ProtNLM"/>
    </source>
</evidence>
<keyword evidence="2" id="KW-1133">Transmembrane helix</keyword>
<dbReference type="GeneID" id="25276517"/>
<dbReference type="RefSeq" id="XP_013266183.1">
    <property type="nucleotide sequence ID" value="XM_013410729.1"/>
</dbReference>
<dbReference type="InterPro" id="IPR010699">
    <property type="entry name" value="DUF1275"/>
</dbReference>
<evidence type="ECO:0000313" key="4">
    <source>
        <dbReference type="Proteomes" id="UP000027920"/>
    </source>
</evidence>
<dbReference type="OrthoDB" id="5288586at2759"/>
<accession>A0A072PW45</accession>
<keyword evidence="2" id="KW-0472">Membrane</keyword>
<reference evidence="3 4" key="1">
    <citation type="submission" date="2013-03" db="EMBL/GenBank/DDBJ databases">
        <title>The Genome Sequence of Exophiala aquamarina CBS 119918.</title>
        <authorList>
            <consortium name="The Broad Institute Genomics Platform"/>
            <person name="Cuomo C."/>
            <person name="de Hoog S."/>
            <person name="Gorbushina A."/>
            <person name="Walker B."/>
            <person name="Young S.K."/>
            <person name="Zeng Q."/>
            <person name="Gargeya S."/>
            <person name="Fitzgerald M."/>
            <person name="Haas B."/>
            <person name="Abouelleil A."/>
            <person name="Allen A.W."/>
            <person name="Alvarado L."/>
            <person name="Arachchi H.M."/>
            <person name="Berlin A.M."/>
            <person name="Chapman S.B."/>
            <person name="Gainer-Dewar J."/>
            <person name="Goldberg J."/>
            <person name="Griggs A."/>
            <person name="Gujja S."/>
            <person name="Hansen M."/>
            <person name="Howarth C."/>
            <person name="Imamovic A."/>
            <person name="Ireland A."/>
            <person name="Larimer J."/>
            <person name="McCowan C."/>
            <person name="Murphy C."/>
            <person name="Pearson M."/>
            <person name="Poon T.W."/>
            <person name="Priest M."/>
            <person name="Roberts A."/>
            <person name="Saif S."/>
            <person name="Shea T."/>
            <person name="Sisk P."/>
            <person name="Sykes S."/>
            <person name="Wortman J."/>
            <person name="Nusbaum C."/>
            <person name="Birren B."/>
        </authorList>
    </citation>
    <scope>NUCLEOTIDE SEQUENCE [LARGE SCALE GENOMIC DNA]</scope>
    <source>
        <strain evidence="3 4">CBS 119918</strain>
    </source>
</reference>
<dbReference type="VEuPathDB" id="FungiDB:A1O9_01571"/>
<organism evidence="3 4">
    <name type="scientific">Exophiala aquamarina CBS 119918</name>
    <dbReference type="NCBI Taxonomy" id="1182545"/>
    <lineage>
        <taxon>Eukaryota</taxon>
        <taxon>Fungi</taxon>
        <taxon>Dikarya</taxon>
        <taxon>Ascomycota</taxon>
        <taxon>Pezizomycotina</taxon>
        <taxon>Eurotiomycetes</taxon>
        <taxon>Chaetothyriomycetidae</taxon>
        <taxon>Chaetothyriales</taxon>
        <taxon>Herpotrichiellaceae</taxon>
        <taxon>Exophiala</taxon>
    </lineage>
</organism>
<evidence type="ECO:0000313" key="3">
    <source>
        <dbReference type="EMBL" id="KEF63593.1"/>
    </source>
</evidence>
<feature type="transmembrane region" description="Helical" evidence="2">
    <location>
        <begin position="126"/>
        <end position="151"/>
    </location>
</feature>
<evidence type="ECO:0000256" key="1">
    <source>
        <dbReference type="SAM" id="MobiDB-lite"/>
    </source>
</evidence>
<name>A0A072PW45_9EURO</name>
<dbReference type="HOGENOM" id="CLU_061825_0_0_1"/>
<dbReference type="PANTHER" id="PTHR37488:SF1">
    <property type="entry name" value="DUF1275 DOMAIN PROTEIN"/>
    <property type="match status" value="1"/>
</dbReference>
<keyword evidence="4" id="KW-1185">Reference proteome</keyword>
<feature type="transmembrane region" description="Helical" evidence="2">
    <location>
        <begin position="255"/>
        <end position="276"/>
    </location>
</feature>
<protein>
    <recommendedName>
        <fullName evidence="5">DUF1275 domain protein</fullName>
    </recommendedName>
</protein>
<dbReference type="Pfam" id="PF06912">
    <property type="entry name" value="DUF1275"/>
    <property type="match status" value="1"/>
</dbReference>
<sequence>METLESNLEKDGTVNPGSESPRPSMPLSLRLKSRLTSEVEPKWADAILLGCFFVAGVVDSVAFNKYTCFVSMQTGNTIFLGLGVSDLPVHSPKHTWVKSLVAISSFCLGSLSFSRYHLYLGALKRWVIMSSFAIQTMFMIITSVLVSSGVAATGSQDNIPRKPGDRGRFQWVELCPIALLAFQSAGQIVASRVLKYNSMPTLVLTSVYCDLMSDPNLFTAGLFEDPDRNRRAASVTTLFVGAVVGGALSKSSVGYPVALWIATGLKACMVIAWFLWKRK</sequence>
<keyword evidence="2" id="KW-0812">Transmembrane</keyword>
<comment type="caution">
    <text evidence="3">The sequence shown here is derived from an EMBL/GenBank/DDBJ whole genome shotgun (WGS) entry which is preliminary data.</text>
</comment>
<feature type="transmembrane region" description="Helical" evidence="2">
    <location>
        <begin position="232"/>
        <end position="249"/>
    </location>
</feature>
<feature type="region of interest" description="Disordered" evidence="1">
    <location>
        <begin position="1"/>
        <end position="26"/>
    </location>
</feature>